<protein>
    <submittedName>
        <fullName evidence="7">RING finger protein 37</fullName>
    </submittedName>
</protein>
<evidence type="ECO:0000313" key="7">
    <source>
        <dbReference type="EMBL" id="KAK0139858.1"/>
    </source>
</evidence>
<dbReference type="PANTHER" id="PTHR13492">
    <property type="entry name" value="RING FINGER PROTEIN 37"/>
    <property type="match status" value="1"/>
</dbReference>
<keyword evidence="3" id="KW-0862">Zinc</keyword>
<feature type="domain" description="RING-type" evidence="6">
    <location>
        <begin position="110"/>
        <end position="166"/>
    </location>
</feature>
<evidence type="ECO:0000256" key="4">
    <source>
        <dbReference type="PROSITE-ProRule" id="PRU00175"/>
    </source>
</evidence>
<evidence type="ECO:0000256" key="3">
    <source>
        <dbReference type="ARBA" id="ARBA00022833"/>
    </source>
</evidence>
<feature type="compositionally biased region" description="Polar residues" evidence="5">
    <location>
        <begin position="66"/>
        <end position="80"/>
    </location>
</feature>
<dbReference type="Proteomes" id="UP001174136">
    <property type="component" value="Unassembled WGS sequence"/>
</dbReference>
<comment type="caution">
    <text evidence="7">The sequence shown here is derived from an EMBL/GenBank/DDBJ whole genome shotgun (WGS) entry which is preliminary data.</text>
</comment>
<feature type="compositionally biased region" description="Basic and acidic residues" evidence="5">
    <location>
        <begin position="1"/>
        <end position="13"/>
    </location>
</feature>
<dbReference type="InterPro" id="IPR039847">
    <property type="entry name" value="Ubox5"/>
</dbReference>
<evidence type="ECO:0000256" key="5">
    <source>
        <dbReference type="SAM" id="MobiDB-lite"/>
    </source>
</evidence>
<gene>
    <name evidence="7" type="primary">Ubox5_1</name>
    <name evidence="7" type="ORF">N1851_023241</name>
</gene>
<dbReference type="SUPFAM" id="SSF57850">
    <property type="entry name" value="RING/U-box"/>
    <property type="match status" value="1"/>
</dbReference>
<reference evidence="7" key="1">
    <citation type="journal article" date="2023" name="Front. Mar. Sci.">
        <title>A new Merluccius polli reference genome to investigate the effects of global change in West African waters.</title>
        <authorList>
            <person name="Mateo J.L."/>
            <person name="Blanco-Fernandez C."/>
            <person name="Garcia-Vazquez E."/>
            <person name="Machado-Schiaffino G."/>
        </authorList>
    </citation>
    <scope>NUCLEOTIDE SEQUENCE</scope>
    <source>
        <strain evidence="7">C29</strain>
        <tissue evidence="7">Fin</tissue>
    </source>
</reference>
<keyword evidence="2 4" id="KW-0863">Zinc-finger</keyword>
<evidence type="ECO:0000256" key="1">
    <source>
        <dbReference type="ARBA" id="ARBA00022723"/>
    </source>
</evidence>
<dbReference type="GO" id="GO:0034450">
    <property type="term" value="F:ubiquitin-ubiquitin ligase activity"/>
    <property type="evidence" value="ECO:0007669"/>
    <property type="project" value="TreeGrafter"/>
</dbReference>
<dbReference type="PROSITE" id="PS50089">
    <property type="entry name" value="ZF_RING_2"/>
    <property type="match status" value="1"/>
</dbReference>
<dbReference type="PANTHER" id="PTHR13492:SF2">
    <property type="entry name" value="RING FINGER PROTEIN 37"/>
    <property type="match status" value="1"/>
</dbReference>
<dbReference type="Gene3D" id="3.30.40.10">
    <property type="entry name" value="Zinc/RING finger domain, C3HC4 (zinc finger)"/>
    <property type="match status" value="1"/>
</dbReference>
<keyword evidence="1" id="KW-0479">Metal-binding</keyword>
<dbReference type="EMBL" id="JAOPHQ010004290">
    <property type="protein sequence ID" value="KAK0139858.1"/>
    <property type="molecule type" value="Genomic_DNA"/>
</dbReference>
<dbReference type="GO" id="GO:0005634">
    <property type="term" value="C:nucleus"/>
    <property type="evidence" value="ECO:0007669"/>
    <property type="project" value="TreeGrafter"/>
</dbReference>
<feature type="compositionally biased region" description="Basic and acidic residues" evidence="5">
    <location>
        <begin position="21"/>
        <end position="49"/>
    </location>
</feature>
<accession>A0AA47MGF8</accession>
<evidence type="ECO:0000256" key="2">
    <source>
        <dbReference type="ARBA" id="ARBA00022771"/>
    </source>
</evidence>
<proteinExistence type="predicted"/>
<sequence length="179" mass="19228">MLENTETPRDRCRLRTLNPEGRAELGKDALKPQAKRSDAPSSRSHEERLSSSLDEALLTVLRGRPSFSSNPNARSSQRSSPADEEPLDSSEQTHATATPGPLAATDEKKCSACSRSLSLYSSLAVYRLSCGHLLCRTCLHGKCRPPNPAAAAAASKPSPVLCPTCRSPTPSGEITRVHH</sequence>
<dbReference type="InterPro" id="IPR013083">
    <property type="entry name" value="Znf_RING/FYVE/PHD"/>
</dbReference>
<keyword evidence="8" id="KW-1185">Reference proteome</keyword>
<evidence type="ECO:0000259" key="6">
    <source>
        <dbReference type="PROSITE" id="PS50089"/>
    </source>
</evidence>
<dbReference type="InterPro" id="IPR017907">
    <property type="entry name" value="Znf_RING_CS"/>
</dbReference>
<evidence type="ECO:0000313" key="8">
    <source>
        <dbReference type="Proteomes" id="UP001174136"/>
    </source>
</evidence>
<dbReference type="GO" id="GO:0000209">
    <property type="term" value="P:protein polyubiquitination"/>
    <property type="evidence" value="ECO:0007669"/>
    <property type="project" value="TreeGrafter"/>
</dbReference>
<organism evidence="7 8">
    <name type="scientific">Merluccius polli</name>
    <name type="common">Benguela hake</name>
    <name type="synonym">Merluccius cadenati</name>
    <dbReference type="NCBI Taxonomy" id="89951"/>
    <lineage>
        <taxon>Eukaryota</taxon>
        <taxon>Metazoa</taxon>
        <taxon>Chordata</taxon>
        <taxon>Craniata</taxon>
        <taxon>Vertebrata</taxon>
        <taxon>Euteleostomi</taxon>
        <taxon>Actinopterygii</taxon>
        <taxon>Neopterygii</taxon>
        <taxon>Teleostei</taxon>
        <taxon>Neoteleostei</taxon>
        <taxon>Acanthomorphata</taxon>
        <taxon>Zeiogadaria</taxon>
        <taxon>Gadariae</taxon>
        <taxon>Gadiformes</taxon>
        <taxon>Gadoidei</taxon>
        <taxon>Merlucciidae</taxon>
        <taxon>Merluccius</taxon>
    </lineage>
</organism>
<dbReference type="GO" id="GO:0008270">
    <property type="term" value="F:zinc ion binding"/>
    <property type="evidence" value="ECO:0007669"/>
    <property type="project" value="UniProtKB-KW"/>
</dbReference>
<dbReference type="PROSITE" id="PS00518">
    <property type="entry name" value="ZF_RING_1"/>
    <property type="match status" value="1"/>
</dbReference>
<dbReference type="InterPro" id="IPR001841">
    <property type="entry name" value="Znf_RING"/>
</dbReference>
<name>A0AA47MGF8_MERPO</name>
<dbReference type="AlphaFoldDB" id="A0AA47MGF8"/>
<dbReference type="GO" id="GO:0031625">
    <property type="term" value="F:ubiquitin protein ligase binding"/>
    <property type="evidence" value="ECO:0007669"/>
    <property type="project" value="TreeGrafter"/>
</dbReference>
<feature type="region of interest" description="Disordered" evidence="5">
    <location>
        <begin position="1"/>
        <end position="105"/>
    </location>
</feature>